<dbReference type="FunFam" id="3.40.50.1110:FF:000005">
    <property type="entry name" value="Phospholipase B1"/>
    <property type="match status" value="1"/>
</dbReference>
<dbReference type="PANTHER" id="PTHR21325:SF31">
    <property type="entry name" value="GH22081P-RELATED"/>
    <property type="match status" value="1"/>
</dbReference>
<organism evidence="44 45">
    <name type="scientific">Brachionus plicatilis</name>
    <name type="common">Marine rotifer</name>
    <name type="synonym">Brachionus muelleri</name>
    <dbReference type="NCBI Taxonomy" id="10195"/>
    <lineage>
        <taxon>Eukaryota</taxon>
        <taxon>Metazoa</taxon>
        <taxon>Spiralia</taxon>
        <taxon>Gnathifera</taxon>
        <taxon>Rotifera</taxon>
        <taxon>Eurotatoria</taxon>
        <taxon>Monogononta</taxon>
        <taxon>Pseudotrocha</taxon>
        <taxon>Ploima</taxon>
        <taxon>Brachionidae</taxon>
        <taxon>Brachionus</taxon>
    </lineage>
</organism>
<comment type="catalytic activity">
    <reaction evidence="42">
        <text>2-(9Z-octadecenoyl)-glycerol + H2O = glycerol + (9Z)-octadecenoate + H(+)</text>
        <dbReference type="Rhea" id="RHEA:38491"/>
        <dbReference type="ChEBI" id="CHEBI:15377"/>
        <dbReference type="ChEBI" id="CHEBI:15378"/>
        <dbReference type="ChEBI" id="CHEBI:17754"/>
        <dbReference type="ChEBI" id="CHEBI:30823"/>
        <dbReference type="ChEBI" id="CHEBI:73990"/>
    </reaction>
    <physiologicalReaction direction="left-to-right" evidence="42">
        <dbReference type="Rhea" id="RHEA:38492"/>
    </physiologicalReaction>
</comment>
<dbReference type="GO" id="GO:0004622">
    <property type="term" value="F:phosphatidylcholine lysophospholipase activity"/>
    <property type="evidence" value="ECO:0007669"/>
    <property type="project" value="UniProtKB-EC"/>
</dbReference>
<evidence type="ECO:0000256" key="22">
    <source>
        <dbReference type="ARBA" id="ARBA00047363"/>
    </source>
</evidence>
<comment type="catalytic activity">
    <reaction evidence="26">
        <text>1-hexadecanoyl-2-(9Z-octadecenoyl)-sn-glycero-3-phospho-(1'-sn-glycerol) + H2O = 1-hexadecanoyl-sn-glycero-3-phospho-(1'-sn-glycerol) + (9Z)-octadecenoate + H(+)</text>
        <dbReference type="Rhea" id="RHEA:40919"/>
        <dbReference type="ChEBI" id="CHEBI:15377"/>
        <dbReference type="ChEBI" id="CHEBI:15378"/>
        <dbReference type="ChEBI" id="CHEBI:30823"/>
        <dbReference type="ChEBI" id="CHEBI:72841"/>
        <dbReference type="ChEBI" id="CHEBI:75158"/>
    </reaction>
    <physiologicalReaction direction="left-to-right" evidence="26">
        <dbReference type="Rhea" id="RHEA:40920"/>
    </physiologicalReaction>
</comment>
<evidence type="ECO:0000256" key="13">
    <source>
        <dbReference type="ARBA" id="ARBA00023369"/>
    </source>
</evidence>
<keyword evidence="6 43" id="KW-0732">Signal</keyword>
<sequence>MKVLVLICIILHCSIDFIESTGFDEDYINLIMENAWKTNEKMTNFTAEPRSLKDFFYCNTFVSTSPRPTNVHALRPNDIEYIGAVGDSLTAANGAKASTILGLIEECRGVSWSMGGERPDLSESITLPNIIKKFNPNLYGASTGSGGSTSVNAVFNMARPGETSFEMLAQAKNLVYKMKQTSGINFSQGWKLVTMFVGGNDLCKACRDSKYTAANYMKNIRAALDYLKANLPRTLVNLVVSLDVSGIEILTGLTCRNMQKTFCDCGLSSSFRPSLLSFTQEIQQQTEDLIHSGVYDTSEDFTVVAHPFMKNMRPPTKPDGSGDYSYFAPDCFHFSIKGHEAAAVELWNSMLTPVGKKSDKWASLNQAIRCPSSDSPFIFTNKNSPNILKNLLKNY</sequence>
<comment type="catalytic activity">
    <reaction evidence="32">
        <text>1,2,3-tri-(9Z-octadecenoyl)-glycerol + H2O = di-(9Z)-octadecenoylglycerol + (9Z)-octadecenoate + H(+)</text>
        <dbReference type="Rhea" id="RHEA:38575"/>
        <dbReference type="ChEBI" id="CHEBI:15377"/>
        <dbReference type="ChEBI" id="CHEBI:15378"/>
        <dbReference type="ChEBI" id="CHEBI:30823"/>
        <dbReference type="ChEBI" id="CHEBI:53753"/>
        <dbReference type="ChEBI" id="CHEBI:75945"/>
    </reaction>
    <physiologicalReaction direction="left-to-right" evidence="32">
        <dbReference type="Rhea" id="RHEA:38576"/>
    </physiologicalReaction>
</comment>
<comment type="catalytic activity">
    <reaction evidence="35">
        <text>1-hexadecanoyl-sn-glycero-3-phosphocholine + H2O = sn-glycerol 3-phosphocholine + hexadecanoate + H(+)</text>
        <dbReference type="Rhea" id="RHEA:40435"/>
        <dbReference type="ChEBI" id="CHEBI:7896"/>
        <dbReference type="ChEBI" id="CHEBI:15377"/>
        <dbReference type="ChEBI" id="CHEBI:15378"/>
        <dbReference type="ChEBI" id="CHEBI:16870"/>
        <dbReference type="ChEBI" id="CHEBI:72998"/>
    </reaction>
    <physiologicalReaction direction="left-to-right" evidence="35">
        <dbReference type="Rhea" id="RHEA:40436"/>
    </physiologicalReaction>
</comment>
<dbReference type="Proteomes" id="UP000276133">
    <property type="component" value="Unassembled WGS sequence"/>
</dbReference>
<evidence type="ECO:0000256" key="20">
    <source>
        <dbReference type="ARBA" id="ARBA00045916"/>
    </source>
</evidence>
<comment type="catalytic activity">
    <reaction evidence="31">
        <text>1-octadecanoyl-2-(9Z,12Z)-octadecadienoyl-sn-glycerol + H2O = 1-octadecanoyl-sn-glycerol + (9Z,12Z)-octadecadienoate + H(+)</text>
        <dbReference type="Rhea" id="RHEA:40927"/>
        <dbReference type="ChEBI" id="CHEBI:15377"/>
        <dbReference type="ChEBI" id="CHEBI:15378"/>
        <dbReference type="ChEBI" id="CHEBI:30245"/>
        <dbReference type="ChEBI" id="CHEBI:75550"/>
        <dbReference type="ChEBI" id="CHEBI:77097"/>
    </reaction>
    <physiologicalReaction direction="left-to-right" evidence="31">
        <dbReference type="Rhea" id="RHEA:40928"/>
    </physiologicalReaction>
</comment>
<comment type="catalytic activity">
    <reaction evidence="38">
        <text>1-O-hexadecyl-2-(9Z)-octadecenoyl-sn-glycero-3-phosphocholine + H2O = 1-O-hexadecyl-sn-glycero-3-phosphocholine + (9Z)-octadecenoate + H(+)</text>
        <dbReference type="Rhea" id="RHEA:40915"/>
        <dbReference type="ChEBI" id="CHEBI:15377"/>
        <dbReference type="ChEBI" id="CHEBI:15378"/>
        <dbReference type="ChEBI" id="CHEBI:30823"/>
        <dbReference type="ChEBI" id="CHEBI:34112"/>
        <dbReference type="ChEBI" id="CHEBI:64496"/>
    </reaction>
    <physiologicalReaction direction="left-to-right" evidence="38">
        <dbReference type="Rhea" id="RHEA:40916"/>
    </physiologicalReaction>
</comment>
<comment type="similarity">
    <text evidence="2">Belongs to the 'GDSL' lipolytic enzyme family. Phospholipase B1 subfamily.</text>
</comment>
<feature type="chain" id="PRO_5017962869" description="Phospholipase B1, membrane-associated" evidence="43">
    <location>
        <begin position="21"/>
        <end position="395"/>
    </location>
</feature>
<evidence type="ECO:0000256" key="29">
    <source>
        <dbReference type="ARBA" id="ARBA00048227"/>
    </source>
</evidence>
<evidence type="ECO:0000256" key="37">
    <source>
        <dbReference type="ARBA" id="ARBA00048869"/>
    </source>
</evidence>
<evidence type="ECO:0000256" key="38">
    <source>
        <dbReference type="ARBA" id="ARBA00048872"/>
    </source>
</evidence>
<gene>
    <name evidence="44" type="ORF">BpHYR1_020519</name>
</gene>
<comment type="subcellular location">
    <subcellularLocation>
        <location evidence="1">Apical cell membrane</location>
        <topology evidence="1">Single-pass type I membrane protein</topology>
    </subcellularLocation>
</comment>
<comment type="function">
    <text evidence="20">Calcium-independent membrane-associated phospholipase that catalyzes complete diacylation of phospholipids by hydrolyzing both sn-1 and sn-2 fatty acyl chains attached to the glycerol backbone (phospholipase B activity). Has dual phospholipase and lysophospholipase activities toward diacylphospholipids. Preferentially cleaves sn-2 ester bonds over sn-1 bonds. Acts as a lipase toward glycerolipid substrates. Hydrolyzes fatty acyl chains of diacylglycerols with preference for the sn-2 position and of triacylglycerols with not positional selectivity. May also hydrolyze long chain retinyl esters such as retinyl palmitate. May contribute to digestion of dietary phospholipids, glycerolipids and retinoids, facilitating lipid absorption at the brush border.</text>
</comment>
<dbReference type="InterPro" id="IPR001087">
    <property type="entry name" value="GDSL"/>
</dbReference>
<evidence type="ECO:0000256" key="28">
    <source>
        <dbReference type="ARBA" id="ARBA00048058"/>
    </source>
</evidence>
<dbReference type="Pfam" id="PF00657">
    <property type="entry name" value="Lipase_GDSL"/>
    <property type="match status" value="1"/>
</dbReference>
<comment type="catalytic activity">
    <reaction evidence="29">
        <text>1,2-dihexadecanoyl-sn-glycero-3-phosphocholine + H2O = 1-hexadecanoyl-sn-glycero-3-phosphocholine + hexadecanoate + H(+)</text>
        <dbReference type="Rhea" id="RHEA:41223"/>
        <dbReference type="ChEBI" id="CHEBI:7896"/>
        <dbReference type="ChEBI" id="CHEBI:15377"/>
        <dbReference type="ChEBI" id="CHEBI:15378"/>
        <dbReference type="ChEBI" id="CHEBI:72998"/>
        <dbReference type="ChEBI" id="CHEBI:72999"/>
    </reaction>
    <physiologicalReaction direction="left-to-right" evidence="29">
        <dbReference type="Rhea" id="RHEA:41224"/>
    </physiologicalReaction>
</comment>
<evidence type="ECO:0000256" key="31">
    <source>
        <dbReference type="ARBA" id="ARBA00048374"/>
    </source>
</evidence>
<accession>A0A3M7RLL2</accession>
<dbReference type="GO" id="GO:0004806">
    <property type="term" value="F:triacylglycerol lipase activity"/>
    <property type="evidence" value="ECO:0007669"/>
    <property type="project" value="UniProtKB-EC"/>
</dbReference>
<feature type="signal peptide" evidence="43">
    <location>
        <begin position="1"/>
        <end position="20"/>
    </location>
</feature>
<evidence type="ECO:0000256" key="15">
    <source>
        <dbReference type="ARBA" id="ARBA00023422"/>
    </source>
</evidence>
<dbReference type="InterPro" id="IPR036514">
    <property type="entry name" value="SGNH_hydro_sf"/>
</dbReference>
<comment type="catalytic activity">
    <reaction evidence="40">
        <text>1,2-dihexadecanoyl-sn-glycero-3-phosphocholine + 2 H2O = sn-glycerol 3-phosphocholine + 2 hexadecanoate + 2 H(+)</text>
        <dbReference type="Rhea" id="RHEA:40975"/>
        <dbReference type="ChEBI" id="CHEBI:7896"/>
        <dbReference type="ChEBI" id="CHEBI:15377"/>
        <dbReference type="ChEBI" id="CHEBI:15378"/>
        <dbReference type="ChEBI" id="CHEBI:16870"/>
        <dbReference type="ChEBI" id="CHEBI:72999"/>
    </reaction>
    <physiologicalReaction direction="left-to-right" evidence="40">
        <dbReference type="Rhea" id="RHEA:40976"/>
    </physiologicalReaction>
</comment>
<evidence type="ECO:0000256" key="10">
    <source>
        <dbReference type="ARBA" id="ARBA00023098"/>
    </source>
</evidence>
<evidence type="ECO:0000313" key="45">
    <source>
        <dbReference type="Proteomes" id="UP000276133"/>
    </source>
</evidence>
<keyword evidence="7" id="KW-0677">Repeat</keyword>
<evidence type="ECO:0000256" key="19">
    <source>
        <dbReference type="ARBA" id="ARBA00033022"/>
    </source>
</evidence>
<reference evidence="44 45" key="1">
    <citation type="journal article" date="2018" name="Sci. Rep.">
        <title>Genomic signatures of local adaptation to the degree of environmental predictability in rotifers.</title>
        <authorList>
            <person name="Franch-Gras L."/>
            <person name="Hahn C."/>
            <person name="Garcia-Roger E.M."/>
            <person name="Carmona M.J."/>
            <person name="Serra M."/>
            <person name="Gomez A."/>
        </authorList>
    </citation>
    <scope>NUCLEOTIDE SEQUENCE [LARGE SCALE GENOMIC DNA]</scope>
    <source>
        <strain evidence="44">HYR1</strain>
    </source>
</reference>
<evidence type="ECO:0000256" key="9">
    <source>
        <dbReference type="ARBA" id="ARBA00022989"/>
    </source>
</evidence>
<evidence type="ECO:0000256" key="30">
    <source>
        <dbReference type="ARBA" id="ARBA00048362"/>
    </source>
</evidence>
<evidence type="ECO:0000256" key="39">
    <source>
        <dbReference type="ARBA" id="ARBA00048939"/>
    </source>
</evidence>
<dbReference type="AlphaFoldDB" id="A0A3M7RLL2"/>
<evidence type="ECO:0000256" key="3">
    <source>
        <dbReference type="ARBA" id="ARBA00015133"/>
    </source>
</evidence>
<evidence type="ECO:0000256" key="35">
    <source>
        <dbReference type="ARBA" id="ARBA00048656"/>
    </source>
</evidence>
<keyword evidence="4" id="KW-1003">Cell membrane</keyword>
<evidence type="ECO:0000256" key="32">
    <source>
        <dbReference type="ARBA" id="ARBA00048386"/>
    </source>
</evidence>
<comment type="catalytic activity">
    <reaction evidence="24">
        <text>1-hexadecanoyl-2-(9Z)-octadecenoyl-3-octadecanoyl-sn-glycerol + H2O = 1-hexadecanoyl-2-(9Z-octadecenoyl)-sn-glycerol + octadecanoate + H(+)</text>
        <dbReference type="Rhea" id="RHEA:41111"/>
        <dbReference type="ChEBI" id="CHEBI:15377"/>
        <dbReference type="ChEBI" id="CHEBI:15378"/>
        <dbReference type="ChEBI" id="CHEBI:25629"/>
        <dbReference type="ChEBI" id="CHEBI:75466"/>
        <dbReference type="ChEBI" id="CHEBI:77623"/>
    </reaction>
    <physiologicalReaction direction="left-to-right" evidence="24">
        <dbReference type="Rhea" id="RHEA:41112"/>
    </physiologicalReaction>
</comment>
<dbReference type="GO" id="GO:0004623">
    <property type="term" value="F:phospholipase A2 activity"/>
    <property type="evidence" value="ECO:0007669"/>
    <property type="project" value="UniProtKB-EC"/>
</dbReference>
<evidence type="ECO:0000256" key="1">
    <source>
        <dbReference type="ARBA" id="ARBA00004247"/>
    </source>
</evidence>
<evidence type="ECO:0000256" key="41">
    <source>
        <dbReference type="ARBA" id="ARBA00049372"/>
    </source>
</evidence>
<evidence type="ECO:0000313" key="44">
    <source>
        <dbReference type="EMBL" id="RNA24384.1"/>
    </source>
</evidence>
<evidence type="ECO:0000256" key="11">
    <source>
        <dbReference type="ARBA" id="ARBA00023136"/>
    </source>
</evidence>
<dbReference type="CDD" id="cd01824">
    <property type="entry name" value="Phospholipase_B_like"/>
    <property type="match status" value="1"/>
</dbReference>
<evidence type="ECO:0000256" key="17">
    <source>
        <dbReference type="ARBA" id="ARBA00031182"/>
    </source>
</evidence>
<comment type="catalytic activity">
    <reaction evidence="21">
        <text>1-hexadecanoyl-2-(9Z)-octadecenoyl-3-octadecanoyl-sn-glycerol + H2O = 2-(9Z-octadecenoyl)-3-octadecanoyl-sn-glycerol + hexadecanoate + H(+)</text>
        <dbReference type="Rhea" id="RHEA:41107"/>
        <dbReference type="ChEBI" id="CHEBI:7896"/>
        <dbReference type="ChEBI" id="CHEBI:15377"/>
        <dbReference type="ChEBI" id="CHEBI:15378"/>
        <dbReference type="ChEBI" id="CHEBI:75558"/>
        <dbReference type="ChEBI" id="CHEBI:77623"/>
    </reaction>
    <physiologicalReaction direction="left-to-right" evidence="21">
        <dbReference type="Rhea" id="RHEA:41108"/>
    </physiologicalReaction>
</comment>
<evidence type="ECO:0000256" key="24">
    <source>
        <dbReference type="ARBA" id="ARBA00047459"/>
    </source>
</evidence>
<evidence type="ECO:0000256" key="43">
    <source>
        <dbReference type="SAM" id="SignalP"/>
    </source>
</evidence>
<name>A0A3M7RLL2_BRAPC</name>
<dbReference type="STRING" id="10195.A0A3M7RLL2"/>
<comment type="catalytic activity">
    <reaction evidence="33">
        <text>a 1-acyl-sn-glycero-3-phosphocholine + H2O = sn-glycerol 3-phosphocholine + a fatty acid + H(+)</text>
        <dbReference type="Rhea" id="RHEA:15177"/>
        <dbReference type="ChEBI" id="CHEBI:15377"/>
        <dbReference type="ChEBI" id="CHEBI:15378"/>
        <dbReference type="ChEBI" id="CHEBI:16870"/>
        <dbReference type="ChEBI" id="CHEBI:28868"/>
        <dbReference type="ChEBI" id="CHEBI:58168"/>
        <dbReference type="EC" id="3.1.1.5"/>
    </reaction>
    <physiologicalReaction direction="left-to-right" evidence="33">
        <dbReference type="Rhea" id="RHEA:15178"/>
    </physiologicalReaction>
</comment>
<evidence type="ECO:0000256" key="21">
    <source>
        <dbReference type="ARBA" id="ARBA00047324"/>
    </source>
</evidence>
<evidence type="ECO:0000256" key="40">
    <source>
        <dbReference type="ARBA" id="ARBA00049363"/>
    </source>
</evidence>
<evidence type="ECO:0000256" key="26">
    <source>
        <dbReference type="ARBA" id="ARBA00048015"/>
    </source>
</evidence>
<evidence type="ECO:0000256" key="25">
    <source>
        <dbReference type="ARBA" id="ARBA00048011"/>
    </source>
</evidence>
<comment type="catalytic activity">
    <reaction evidence="28">
        <text>1,2-di-(9Z-octadecenoyl)-sn-glycero-3-phosphocholine + H2O = 1-(9Z-octadecenoyl)-sn-glycero-3-phosphocholine + (9Z)-octadecenoate + H(+)</text>
        <dbReference type="Rhea" id="RHEA:40923"/>
        <dbReference type="ChEBI" id="CHEBI:15377"/>
        <dbReference type="ChEBI" id="CHEBI:15378"/>
        <dbReference type="ChEBI" id="CHEBI:28610"/>
        <dbReference type="ChEBI" id="CHEBI:30823"/>
        <dbReference type="ChEBI" id="CHEBI:74669"/>
    </reaction>
    <physiologicalReaction direction="left-to-right" evidence="28">
        <dbReference type="Rhea" id="RHEA:40924"/>
    </physiologicalReaction>
</comment>
<keyword evidence="10" id="KW-0443">Lipid metabolism</keyword>
<keyword evidence="11" id="KW-0472">Membrane</keyword>
<keyword evidence="8" id="KW-0378">Hydrolase</keyword>
<evidence type="ECO:0000256" key="34">
    <source>
        <dbReference type="ARBA" id="ARBA00048613"/>
    </source>
</evidence>
<comment type="catalytic activity">
    <reaction evidence="15">
        <text>a 1,2-diacyl-sn-glycero-3-phosphocholine + H2O = a 1-acyl-sn-glycero-3-phosphocholine + a fatty acid + H(+)</text>
        <dbReference type="Rhea" id="RHEA:15801"/>
        <dbReference type="ChEBI" id="CHEBI:15377"/>
        <dbReference type="ChEBI" id="CHEBI:15378"/>
        <dbReference type="ChEBI" id="CHEBI:28868"/>
        <dbReference type="ChEBI" id="CHEBI:57643"/>
        <dbReference type="ChEBI" id="CHEBI:58168"/>
        <dbReference type="EC" id="3.1.1.4"/>
    </reaction>
    <physiologicalReaction direction="left-to-right" evidence="15">
        <dbReference type="Rhea" id="RHEA:15802"/>
    </physiologicalReaction>
</comment>
<comment type="catalytic activity">
    <reaction evidence="13">
        <text>a triacylglycerol + H2O = a diacylglycerol + a fatty acid + H(+)</text>
        <dbReference type="Rhea" id="RHEA:12044"/>
        <dbReference type="ChEBI" id="CHEBI:15377"/>
        <dbReference type="ChEBI" id="CHEBI:15378"/>
        <dbReference type="ChEBI" id="CHEBI:17855"/>
        <dbReference type="ChEBI" id="CHEBI:18035"/>
        <dbReference type="ChEBI" id="CHEBI:28868"/>
        <dbReference type="EC" id="3.1.1.3"/>
    </reaction>
    <physiologicalReaction direction="left-to-right" evidence="13">
        <dbReference type="Rhea" id="RHEA:12045"/>
    </physiologicalReaction>
</comment>
<evidence type="ECO:0000256" key="4">
    <source>
        <dbReference type="ARBA" id="ARBA00022475"/>
    </source>
</evidence>
<dbReference type="GO" id="GO:0006644">
    <property type="term" value="P:phospholipid metabolic process"/>
    <property type="evidence" value="ECO:0007669"/>
    <property type="project" value="TreeGrafter"/>
</dbReference>
<keyword evidence="45" id="KW-1185">Reference proteome</keyword>
<dbReference type="SUPFAM" id="SSF52266">
    <property type="entry name" value="SGNH hydrolase"/>
    <property type="match status" value="1"/>
</dbReference>
<dbReference type="EMBL" id="REGN01003131">
    <property type="protein sequence ID" value="RNA24384.1"/>
    <property type="molecule type" value="Genomic_DNA"/>
</dbReference>
<evidence type="ECO:0000256" key="27">
    <source>
        <dbReference type="ARBA" id="ARBA00048049"/>
    </source>
</evidence>
<evidence type="ECO:0000256" key="14">
    <source>
        <dbReference type="ARBA" id="ARBA00023408"/>
    </source>
</evidence>
<evidence type="ECO:0000256" key="12">
    <source>
        <dbReference type="ARBA" id="ARBA00023180"/>
    </source>
</evidence>
<dbReference type="PANTHER" id="PTHR21325">
    <property type="entry name" value="PHOSPHOLIPASE B, PLB1"/>
    <property type="match status" value="1"/>
</dbReference>
<evidence type="ECO:0000256" key="36">
    <source>
        <dbReference type="ARBA" id="ARBA00048699"/>
    </source>
</evidence>
<evidence type="ECO:0000256" key="18">
    <source>
        <dbReference type="ARBA" id="ARBA00031485"/>
    </source>
</evidence>
<evidence type="ECO:0000256" key="5">
    <source>
        <dbReference type="ARBA" id="ARBA00022692"/>
    </source>
</evidence>
<comment type="catalytic activity">
    <reaction evidence="39">
        <text>1-hexadecanoyl-2-(9Z)-octadecenoyl-3-octadecanoyl-sn-glycerol + H2O = 1-hexadecanoyl-3-octadecanoyl-sn-glycerol + (9Z)-octadecenoate + H(+)</text>
        <dbReference type="Rhea" id="RHEA:41103"/>
        <dbReference type="ChEBI" id="CHEBI:15377"/>
        <dbReference type="ChEBI" id="CHEBI:15378"/>
        <dbReference type="ChEBI" id="CHEBI:30823"/>
        <dbReference type="ChEBI" id="CHEBI:77623"/>
        <dbReference type="ChEBI" id="CHEBI:77624"/>
    </reaction>
    <physiologicalReaction direction="left-to-right" evidence="39">
        <dbReference type="Rhea" id="RHEA:41104"/>
    </physiologicalReaction>
</comment>
<comment type="catalytic activity">
    <reaction evidence="23">
        <text>1-(9Z-octadecenoyl)-glycerol + H2O = glycerol + (9Z)-octadecenoate + H(+)</text>
        <dbReference type="Rhea" id="RHEA:38487"/>
        <dbReference type="ChEBI" id="CHEBI:15377"/>
        <dbReference type="ChEBI" id="CHEBI:15378"/>
        <dbReference type="ChEBI" id="CHEBI:17754"/>
        <dbReference type="ChEBI" id="CHEBI:30823"/>
        <dbReference type="ChEBI" id="CHEBI:75342"/>
    </reaction>
    <physiologicalReaction direction="left-to-right" evidence="23">
        <dbReference type="Rhea" id="RHEA:38488"/>
    </physiologicalReaction>
</comment>
<comment type="catalytic activity">
    <reaction evidence="25">
        <text>2,3-di-(9Z)-octadecenoyl-sn-glycerol + H2O = 3-(9Z-octadecenoyl)-sn-glycerol + (9Z)-octadecenoate + H(+)</text>
        <dbReference type="Rhea" id="RHEA:42604"/>
        <dbReference type="ChEBI" id="CHEBI:15377"/>
        <dbReference type="ChEBI" id="CHEBI:15378"/>
        <dbReference type="ChEBI" id="CHEBI:30823"/>
        <dbReference type="ChEBI" id="CHEBI:75824"/>
        <dbReference type="ChEBI" id="CHEBI:75938"/>
    </reaction>
    <physiologicalReaction direction="left-to-right" evidence="25">
        <dbReference type="Rhea" id="RHEA:42605"/>
    </physiologicalReaction>
</comment>
<comment type="catalytic activity">
    <reaction evidence="41">
        <text>1,3-di-(9Z-octadecenoyl)-glycerol + H2O = 1-(9Z-octadecenoyl)-glycerol + (9Z)-octadecenoate + H(+)</text>
        <dbReference type="Rhea" id="RHEA:39939"/>
        <dbReference type="ChEBI" id="CHEBI:15377"/>
        <dbReference type="ChEBI" id="CHEBI:15378"/>
        <dbReference type="ChEBI" id="CHEBI:30823"/>
        <dbReference type="ChEBI" id="CHEBI:75342"/>
        <dbReference type="ChEBI" id="CHEBI:75735"/>
    </reaction>
    <physiologicalReaction direction="left-to-right" evidence="41">
        <dbReference type="Rhea" id="RHEA:39940"/>
    </physiologicalReaction>
</comment>
<comment type="catalytic activity">
    <reaction evidence="27">
        <text>a 1-O-alkyl-2-acyl-sn-glycero-3-phosphocholine + H2O = a 1-O-alkyl-sn-glycero-3-phosphocholine + a fatty acid + H(+)</text>
        <dbReference type="Rhea" id="RHEA:36231"/>
        <dbReference type="ChEBI" id="CHEBI:15377"/>
        <dbReference type="ChEBI" id="CHEBI:15378"/>
        <dbReference type="ChEBI" id="CHEBI:28868"/>
        <dbReference type="ChEBI" id="CHEBI:30909"/>
        <dbReference type="ChEBI" id="CHEBI:36702"/>
        <dbReference type="EC" id="3.1.1.4"/>
    </reaction>
    <physiologicalReaction direction="left-to-right" evidence="27">
        <dbReference type="Rhea" id="RHEA:36232"/>
    </physiologicalReaction>
</comment>
<dbReference type="InterPro" id="IPR038885">
    <property type="entry name" value="PLB1"/>
</dbReference>
<dbReference type="InterPro" id="IPR035547">
    <property type="entry name" value="Phospholipase_B"/>
</dbReference>
<comment type="catalytic activity">
    <reaction evidence="36">
        <text>1-hexadecanoyl-2-(9Z-octadecenoyl)-sn-glycero-3-phosphocholine + H2O = 1-hexadecanoyl-sn-glycero-3-phosphocholine + (9Z)-octadecenoate + H(+)</text>
        <dbReference type="Rhea" id="RHEA:38779"/>
        <dbReference type="ChEBI" id="CHEBI:15377"/>
        <dbReference type="ChEBI" id="CHEBI:15378"/>
        <dbReference type="ChEBI" id="CHEBI:30823"/>
        <dbReference type="ChEBI" id="CHEBI:72998"/>
        <dbReference type="ChEBI" id="CHEBI:73001"/>
    </reaction>
    <physiologicalReaction direction="left-to-right" evidence="36">
        <dbReference type="Rhea" id="RHEA:38780"/>
    </physiologicalReaction>
</comment>
<comment type="catalytic activity">
    <reaction evidence="37">
        <text>1,3-dihexadecanoyl-2-(9Z-octadecenoyl)glycerol + H2O = 1,3-dihexadecanoylglycerol + (9Z)-octadecenoate + H(+)</text>
        <dbReference type="Rhea" id="RHEA:40983"/>
        <dbReference type="ChEBI" id="CHEBI:15377"/>
        <dbReference type="ChEBI" id="CHEBI:15378"/>
        <dbReference type="ChEBI" id="CHEBI:30823"/>
        <dbReference type="ChEBI" id="CHEBI:75688"/>
        <dbReference type="ChEBI" id="CHEBI:77619"/>
    </reaction>
    <physiologicalReaction direction="left-to-right" evidence="37">
        <dbReference type="Rhea" id="RHEA:40984"/>
    </physiologicalReaction>
</comment>
<dbReference type="OrthoDB" id="10265800at2759"/>
<comment type="catalytic activity">
    <reaction evidence="34">
        <text>1-hexadecanoyl-2-(9Z-octadecenoyl)-sn-glycero-3-phosphoethanolamine + H2O = 1-hexadecanoyl-sn-glycero-3-phosphoethanolamine + (9Z)-octadecenoate + H(+)</text>
        <dbReference type="Rhea" id="RHEA:40911"/>
        <dbReference type="ChEBI" id="CHEBI:15377"/>
        <dbReference type="ChEBI" id="CHEBI:15378"/>
        <dbReference type="ChEBI" id="CHEBI:30823"/>
        <dbReference type="ChEBI" id="CHEBI:73004"/>
        <dbReference type="ChEBI" id="CHEBI:73007"/>
    </reaction>
    <physiologicalReaction direction="left-to-right" evidence="34">
        <dbReference type="Rhea" id="RHEA:40912"/>
    </physiologicalReaction>
</comment>
<comment type="catalytic activity">
    <reaction evidence="14">
        <text>1-hexadecanoyl-2-(9Z,12Z-octadecadienoyl)-sn-glycero-3-phosphocholine + H2O = (9Z,12Z)-octadecadienoate + 1-hexadecanoyl-sn-glycero-3-phosphocholine + H(+)</text>
        <dbReference type="Rhea" id="RHEA:40811"/>
        <dbReference type="ChEBI" id="CHEBI:15377"/>
        <dbReference type="ChEBI" id="CHEBI:15378"/>
        <dbReference type="ChEBI" id="CHEBI:30245"/>
        <dbReference type="ChEBI" id="CHEBI:72998"/>
        <dbReference type="ChEBI" id="CHEBI:73002"/>
    </reaction>
    <physiologicalReaction direction="left-to-right" evidence="14">
        <dbReference type="Rhea" id="RHEA:40812"/>
    </physiologicalReaction>
</comment>
<evidence type="ECO:0000256" key="42">
    <source>
        <dbReference type="ARBA" id="ARBA00049461"/>
    </source>
</evidence>
<evidence type="ECO:0000256" key="7">
    <source>
        <dbReference type="ARBA" id="ARBA00022737"/>
    </source>
</evidence>
<dbReference type="Gene3D" id="3.40.50.1110">
    <property type="entry name" value="SGNH hydrolase"/>
    <property type="match status" value="1"/>
</dbReference>
<comment type="caution">
    <text evidence="44">The sequence shown here is derived from an EMBL/GenBank/DDBJ whole genome shotgun (WGS) entry which is preliminary data.</text>
</comment>
<dbReference type="GO" id="GO:0016324">
    <property type="term" value="C:apical plasma membrane"/>
    <property type="evidence" value="ECO:0007669"/>
    <property type="project" value="UniProtKB-SubCell"/>
</dbReference>
<protein>
    <recommendedName>
        <fullName evidence="3">Phospholipase B1, membrane-associated</fullName>
    </recommendedName>
    <alternativeName>
        <fullName evidence="16">Lysophospholipase</fullName>
    </alternativeName>
    <alternativeName>
        <fullName evidence="17">Phospholipase A2</fullName>
    </alternativeName>
    <alternativeName>
        <fullName evidence="19">Phospholipase B/lipase</fullName>
    </alternativeName>
    <alternativeName>
        <fullName evidence="18">Triacylglycerol lipase</fullName>
    </alternativeName>
</protein>
<proteinExistence type="inferred from homology"/>
<evidence type="ECO:0000256" key="8">
    <source>
        <dbReference type="ARBA" id="ARBA00022801"/>
    </source>
</evidence>
<evidence type="ECO:0000256" key="16">
    <source>
        <dbReference type="ARBA" id="ARBA00029723"/>
    </source>
</evidence>
<evidence type="ECO:0000256" key="33">
    <source>
        <dbReference type="ARBA" id="ARBA00048454"/>
    </source>
</evidence>
<evidence type="ECO:0000256" key="23">
    <source>
        <dbReference type="ARBA" id="ARBA00047438"/>
    </source>
</evidence>
<comment type="catalytic activity">
    <reaction evidence="30">
        <text>1-hexadecanoyl-2-(9Z,12Z-octadecadienoyl)-sn-glycero-3-phosphocholine + H2O = 2-(9Z,12Z-octadecadienoyl)-sn-glycero-3-phosphocholine + hexadecanoate + H(+)</text>
        <dbReference type="Rhea" id="RHEA:40971"/>
        <dbReference type="ChEBI" id="CHEBI:7896"/>
        <dbReference type="ChEBI" id="CHEBI:15377"/>
        <dbReference type="ChEBI" id="CHEBI:15378"/>
        <dbReference type="ChEBI" id="CHEBI:73002"/>
        <dbReference type="ChEBI" id="CHEBI:76084"/>
    </reaction>
    <physiologicalReaction direction="left-to-right" evidence="30">
        <dbReference type="Rhea" id="RHEA:40972"/>
    </physiologicalReaction>
</comment>
<keyword evidence="12" id="KW-0325">Glycoprotein</keyword>
<keyword evidence="9" id="KW-1133">Transmembrane helix</keyword>
<evidence type="ECO:0000256" key="6">
    <source>
        <dbReference type="ARBA" id="ARBA00022729"/>
    </source>
</evidence>
<evidence type="ECO:0000256" key="2">
    <source>
        <dbReference type="ARBA" id="ARBA00009979"/>
    </source>
</evidence>
<comment type="catalytic activity">
    <reaction evidence="22">
        <text>1,3-dihexadecanoyl-2-(9Z-octadecenoyl)glycerol + H2O = 1-hexadecanoyl-2-(9Z-octadecenoyl)-glycerol + hexadecanoate + H(+)</text>
        <dbReference type="Rhea" id="RHEA:40979"/>
        <dbReference type="ChEBI" id="CHEBI:7896"/>
        <dbReference type="ChEBI" id="CHEBI:15377"/>
        <dbReference type="ChEBI" id="CHEBI:15378"/>
        <dbReference type="ChEBI" id="CHEBI:75585"/>
        <dbReference type="ChEBI" id="CHEBI:75688"/>
    </reaction>
    <physiologicalReaction direction="left-to-right" evidence="22">
        <dbReference type="Rhea" id="RHEA:40980"/>
    </physiologicalReaction>
</comment>
<keyword evidence="5" id="KW-0812">Transmembrane</keyword>